<proteinExistence type="predicted"/>
<gene>
    <name evidence="1" type="ORF">MTR67_002508</name>
</gene>
<evidence type="ECO:0000313" key="2">
    <source>
        <dbReference type="Proteomes" id="UP001234989"/>
    </source>
</evidence>
<dbReference type="Proteomes" id="UP001234989">
    <property type="component" value="Chromosome 1"/>
</dbReference>
<dbReference type="AlphaFoldDB" id="A0AAF0PQM1"/>
<name>A0AAF0PQM1_SOLVR</name>
<dbReference type="EMBL" id="CP133612">
    <property type="protein sequence ID" value="WMV09123.1"/>
    <property type="molecule type" value="Genomic_DNA"/>
</dbReference>
<evidence type="ECO:0000313" key="1">
    <source>
        <dbReference type="EMBL" id="WMV09123.1"/>
    </source>
</evidence>
<accession>A0AAF0PQM1</accession>
<reference evidence="1" key="1">
    <citation type="submission" date="2023-08" db="EMBL/GenBank/DDBJ databases">
        <title>A de novo genome assembly of Solanum verrucosum Schlechtendal, a Mexican diploid species geographically isolated from the other diploid A-genome species in potato relatives.</title>
        <authorList>
            <person name="Hosaka K."/>
        </authorList>
    </citation>
    <scope>NUCLEOTIDE SEQUENCE</scope>
    <source>
        <tissue evidence="1">Young leaves</tissue>
    </source>
</reference>
<keyword evidence="2" id="KW-1185">Reference proteome</keyword>
<protein>
    <submittedName>
        <fullName evidence="1">Uncharacterized protein</fullName>
    </submittedName>
</protein>
<sequence length="36" mass="4092">MMVHLETNNGFRVPAMSMVTARIMTNLVSKHEVQMS</sequence>
<organism evidence="1 2">
    <name type="scientific">Solanum verrucosum</name>
    <dbReference type="NCBI Taxonomy" id="315347"/>
    <lineage>
        <taxon>Eukaryota</taxon>
        <taxon>Viridiplantae</taxon>
        <taxon>Streptophyta</taxon>
        <taxon>Embryophyta</taxon>
        <taxon>Tracheophyta</taxon>
        <taxon>Spermatophyta</taxon>
        <taxon>Magnoliopsida</taxon>
        <taxon>eudicotyledons</taxon>
        <taxon>Gunneridae</taxon>
        <taxon>Pentapetalae</taxon>
        <taxon>asterids</taxon>
        <taxon>lamiids</taxon>
        <taxon>Solanales</taxon>
        <taxon>Solanaceae</taxon>
        <taxon>Solanoideae</taxon>
        <taxon>Solaneae</taxon>
        <taxon>Solanum</taxon>
    </lineage>
</organism>